<comment type="caution">
    <text evidence="2">The sequence shown here is derived from an EMBL/GenBank/DDBJ whole genome shotgun (WGS) entry which is preliminary data.</text>
</comment>
<evidence type="ECO:0000256" key="1">
    <source>
        <dbReference type="SAM" id="SignalP"/>
    </source>
</evidence>
<sequence length="100" mass="11546">MHIFCVHTFTHICVGLFLCVYRQNVFPKPFGCIQTKKLYTHMCKSVYTKKCTPSPTLSNSRFISLMPIWRYHFSHNCPVGYGRFVGLCLDVLILDPLMGP</sequence>
<reference evidence="2" key="1">
    <citation type="submission" date="2022-07" db="EMBL/GenBank/DDBJ databases">
        <authorList>
            <person name="Macas J."/>
            <person name="Novak P."/>
            <person name="Neumann P."/>
        </authorList>
    </citation>
    <scope>NUCLEOTIDE SEQUENCE</scope>
</reference>
<evidence type="ECO:0000313" key="3">
    <source>
        <dbReference type="Proteomes" id="UP001152523"/>
    </source>
</evidence>
<proteinExistence type="predicted"/>
<name>A0AAV0CCF5_9ASTE</name>
<feature type="chain" id="PRO_5043942288" description="Secreted protein" evidence="1">
    <location>
        <begin position="28"/>
        <end position="100"/>
    </location>
</feature>
<dbReference type="EMBL" id="CAMAPF010000018">
    <property type="protein sequence ID" value="CAH9070954.1"/>
    <property type="molecule type" value="Genomic_DNA"/>
</dbReference>
<keyword evidence="3" id="KW-1185">Reference proteome</keyword>
<protein>
    <recommendedName>
        <fullName evidence="4">Secreted protein</fullName>
    </recommendedName>
</protein>
<feature type="signal peptide" evidence="1">
    <location>
        <begin position="1"/>
        <end position="27"/>
    </location>
</feature>
<accession>A0AAV0CCF5</accession>
<organism evidence="2 3">
    <name type="scientific">Cuscuta epithymum</name>
    <dbReference type="NCBI Taxonomy" id="186058"/>
    <lineage>
        <taxon>Eukaryota</taxon>
        <taxon>Viridiplantae</taxon>
        <taxon>Streptophyta</taxon>
        <taxon>Embryophyta</taxon>
        <taxon>Tracheophyta</taxon>
        <taxon>Spermatophyta</taxon>
        <taxon>Magnoliopsida</taxon>
        <taxon>eudicotyledons</taxon>
        <taxon>Gunneridae</taxon>
        <taxon>Pentapetalae</taxon>
        <taxon>asterids</taxon>
        <taxon>lamiids</taxon>
        <taxon>Solanales</taxon>
        <taxon>Convolvulaceae</taxon>
        <taxon>Cuscuteae</taxon>
        <taxon>Cuscuta</taxon>
        <taxon>Cuscuta subgen. Cuscuta</taxon>
    </lineage>
</organism>
<evidence type="ECO:0000313" key="2">
    <source>
        <dbReference type="EMBL" id="CAH9070954.1"/>
    </source>
</evidence>
<gene>
    <name evidence="2" type="ORF">CEPIT_LOCUS3668</name>
</gene>
<dbReference type="AlphaFoldDB" id="A0AAV0CCF5"/>
<dbReference type="Proteomes" id="UP001152523">
    <property type="component" value="Unassembled WGS sequence"/>
</dbReference>
<keyword evidence="1" id="KW-0732">Signal</keyword>
<evidence type="ECO:0008006" key="4">
    <source>
        <dbReference type="Google" id="ProtNLM"/>
    </source>
</evidence>